<dbReference type="AlphaFoldDB" id="A0A4V0Z057"/>
<reference evidence="2 3" key="1">
    <citation type="submission" date="2019-01" db="EMBL/GenBank/DDBJ databases">
        <title>Ktedonosporobacter rubrisoli SCAWS-G2.</title>
        <authorList>
            <person name="Huang Y."/>
            <person name="Yan B."/>
        </authorList>
    </citation>
    <scope>NUCLEOTIDE SEQUENCE [LARGE SCALE GENOMIC DNA]</scope>
    <source>
        <strain evidence="2 3">SCAWS-G2</strain>
    </source>
</reference>
<evidence type="ECO:0000313" key="3">
    <source>
        <dbReference type="Proteomes" id="UP000290365"/>
    </source>
</evidence>
<dbReference type="Pfam" id="PF00480">
    <property type="entry name" value="ROK"/>
    <property type="match status" value="1"/>
</dbReference>
<dbReference type="RefSeq" id="WP_129893122.1">
    <property type="nucleotide sequence ID" value="NZ_CP035758.1"/>
</dbReference>
<dbReference type="PANTHER" id="PTHR18964">
    <property type="entry name" value="ROK (REPRESSOR, ORF, KINASE) FAMILY"/>
    <property type="match status" value="1"/>
</dbReference>
<protein>
    <submittedName>
        <fullName evidence="2">ROK family protein</fullName>
    </submittedName>
</protein>
<evidence type="ECO:0000313" key="2">
    <source>
        <dbReference type="EMBL" id="QBD82061.1"/>
    </source>
</evidence>
<accession>A0A4V0Z057</accession>
<dbReference type="KEGG" id="kbs:EPA93_41215"/>
<gene>
    <name evidence="2" type="ORF">EPA93_41215</name>
</gene>
<dbReference type="PANTHER" id="PTHR18964:SF149">
    <property type="entry name" value="BIFUNCTIONAL UDP-N-ACETYLGLUCOSAMINE 2-EPIMERASE_N-ACETYLMANNOSAMINE KINASE"/>
    <property type="match status" value="1"/>
</dbReference>
<sequence length="327" mass="34142">MSIEASEQFVVGIDVGGTGLKGAVVTLQGHVHLQEHRPTHRERGPKAVIESILNFASDLIKQAGNEHVAAAGVAIPGLVDEEAGIALKSVNLGWQDVPLHKLLEEHLGLPVAIGHDVRTAGFAEGLLGAARGSENYLFLTLGTGIGAVMVLRGATYVGVNGVGGEFGHIMLRPHDGPLCACGARGCIEALASASAVAQRYRTLAQITEEIGARDVAELANAGNSIARQVWDDAIEALGLGLANYVTLLDPERVVIGGGMADAGQMLFEPLKEQLSKFVRFQPVPALLAAQLGNNAGYLGATLKAWVAAGIPQTELSWSQEAFSTAEL</sequence>
<dbReference type="OrthoDB" id="9796533at2"/>
<dbReference type="Proteomes" id="UP000290365">
    <property type="component" value="Chromosome"/>
</dbReference>
<organism evidence="2 3">
    <name type="scientific">Ktedonosporobacter rubrisoli</name>
    <dbReference type="NCBI Taxonomy" id="2509675"/>
    <lineage>
        <taxon>Bacteria</taxon>
        <taxon>Bacillati</taxon>
        <taxon>Chloroflexota</taxon>
        <taxon>Ktedonobacteria</taxon>
        <taxon>Ktedonobacterales</taxon>
        <taxon>Ktedonosporobacteraceae</taxon>
        <taxon>Ktedonosporobacter</taxon>
    </lineage>
</organism>
<dbReference type="SUPFAM" id="SSF53067">
    <property type="entry name" value="Actin-like ATPase domain"/>
    <property type="match status" value="1"/>
</dbReference>
<dbReference type="EMBL" id="CP035758">
    <property type="protein sequence ID" value="QBD82061.1"/>
    <property type="molecule type" value="Genomic_DNA"/>
</dbReference>
<dbReference type="InterPro" id="IPR043129">
    <property type="entry name" value="ATPase_NBD"/>
</dbReference>
<keyword evidence="3" id="KW-1185">Reference proteome</keyword>
<name>A0A4V0Z057_KTERU</name>
<comment type="similarity">
    <text evidence="1">Belongs to the ROK (NagC/XylR) family.</text>
</comment>
<dbReference type="Gene3D" id="3.30.420.40">
    <property type="match status" value="2"/>
</dbReference>
<dbReference type="InterPro" id="IPR000600">
    <property type="entry name" value="ROK"/>
</dbReference>
<evidence type="ECO:0000256" key="1">
    <source>
        <dbReference type="ARBA" id="ARBA00006479"/>
    </source>
</evidence>
<proteinExistence type="inferred from homology"/>